<accession>A0A9P5NE42</accession>
<keyword evidence="1" id="KW-0472">Membrane</keyword>
<gene>
    <name evidence="2" type="ORF">CPB84DRAFT_1790376</name>
</gene>
<keyword evidence="1" id="KW-0812">Transmembrane</keyword>
<keyword evidence="1" id="KW-1133">Transmembrane helix</keyword>
<evidence type="ECO:0000313" key="3">
    <source>
        <dbReference type="Proteomes" id="UP000724874"/>
    </source>
</evidence>
<protein>
    <submittedName>
        <fullName evidence="2">Uncharacterized protein</fullName>
    </submittedName>
</protein>
<dbReference type="AlphaFoldDB" id="A0A9P5NE42"/>
<keyword evidence="3" id="KW-1185">Reference proteome</keyword>
<dbReference type="Proteomes" id="UP000724874">
    <property type="component" value="Unassembled WGS sequence"/>
</dbReference>
<feature type="transmembrane region" description="Helical" evidence="1">
    <location>
        <begin position="29"/>
        <end position="51"/>
    </location>
</feature>
<proteinExistence type="predicted"/>
<name>A0A9P5NE42_GYMJU</name>
<sequence length="54" mass="6169">MLYSSILLTYYYSTSTLCCVHRHSHILRYLAIFLHCTAKVIATLSTAWIIAMSS</sequence>
<comment type="caution">
    <text evidence="2">The sequence shown here is derived from an EMBL/GenBank/DDBJ whole genome shotgun (WGS) entry which is preliminary data.</text>
</comment>
<reference evidence="2" key="1">
    <citation type="submission" date="2020-11" db="EMBL/GenBank/DDBJ databases">
        <authorList>
            <consortium name="DOE Joint Genome Institute"/>
            <person name="Ahrendt S."/>
            <person name="Riley R."/>
            <person name="Andreopoulos W."/>
            <person name="LaButti K."/>
            <person name="Pangilinan J."/>
            <person name="Ruiz-duenas F.J."/>
            <person name="Barrasa J.M."/>
            <person name="Sanchez-Garcia M."/>
            <person name="Camarero S."/>
            <person name="Miyauchi S."/>
            <person name="Serrano A."/>
            <person name="Linde D."/>
            <person name="Babiker R."/>
            <person name="Drula E."/>
            <person name="Ayuso-Fernandez I."/>
            <person name="Pacheco R."/>
            <person name="Padilla G."/>
            <person name="Ferreira P."/>
            <person name="Barriuso J."/>
            <person name="Kellner H."/>
            <person name="Castanera R."/>
            <person name="Alfaro M."/>
            <person name="Ramirez L."/>
            <person name="Pisabarro A.G."/>
            <person name="Kuo A."/>
            <person name="Tritt A."/>
            <person name="Lipzen A."/>
            <person name="He G."/>
            <person name="Yan M."/>
            <person name="Ng V."/>
            <person name="Cullen D."/>
            <person name="Martin F."/>
            <person name="Rosso M.-N."/>
            <person name="Henrissat B."/>
            <person name="Hibbett D."/>
            <person name="Martinez A.T."/>
            <person name="Grigoriev I.V."/>
        </authorList>
    </citation>
    <scope>NUCLEOTIDE SEQUENCE</scope>
    <source>
        <strain evidence="2">AH 44721</strain>
    </source>
</reference>
<evidence type="ECO:0000313" key="2">
    <source>
        <dbReference type="EMBL" id="KAF8883079.1"/>
    </source>
</evidence>
<evidence type="ECO:0000256" key="1">
    <source>
        <dbReference type="SAM" id="Phobius"/>
    </source>
</evidence>
<dbReference type="EMBL" id="JADNYJ010000118">
    <property type="protein sequence ID" value="KAF8883079.1"/>
    <property type="molecule type" value="Genomic_DNA"/>
</dbReference>
<organism evidence="2 3">
    <name type="scientific">Gymnopilus junonius</name>
    <name type="common">Spectacular rustgill mushroom</name>
    <name type="synonym">Gymnopilus spectabilis subsp. junonius</name>
    <dbReference type="NCBI Taxonomy" id="109634"/>
    <lineage>
        <taxon>Eukaryota</taxon>
        <taxon>Fungi</taxon>
        <taxon>Dikarya</taxon>
        <taxon>Basidiomycota</taxon>
        <taxon>Agaricomycotina</taxon>
        <taxon>Agaricomycetes</taxon>
        <taxon>Agaricomycetidae</taxon>
        <taxon>Agaricales</taxon>
        <taxon>Agaricineae</taxon>
        <taxon>Hymenogastraceae</taxon>
        <taxon>Gymnopilus</taxon>
    </lineage>
</organism>